<proteinExistence type="predicted"/>
<protein>
    <submittedName>
        <fullName evidence="1">Uncharacterized protein</fullName>
    </submittedName>
</protein>
<reference evidence="1 2" key="1">
    <citation type="submission" date="2021-04" db="EMBL/GenBank/DDBJ databases">
        <title>Metabacillus sp. strain KIGAM252 whole genome sequence.</title>
        <authorList>
            <person name="Seo M.-J."/>
            <person name="Cho E.-S."/>
            <person name="Hwang C.Y."/>
            <person name="Yoon D.J."/>
        </authorList>
    </citation>
    <scope>NUCLEOTIDE SEQUENCE [LARGE SCALE GENOMIC DNA]</scope>
    <source>
        <strain evidence="1 2">KIGAM252</strain>
    </source>
</reference>
<keyword evidence="2" id="KW-1185">Reference proteome</keyword>
<dbReference type="RefSeq" id="WP_211557838.1">
    <property type="nucleotide sequence ID" value="NZ_JAGVRK010000001.1"/>
</dbReference>
<accession>A0ABS5LDF7</accession>
<sequence length="106" mass="12612">MKKNILSEMDKHKSEFRLSDAADFSWDQAYIFRPYTTEEEMEQQLGMPFEPDNNLEERDDLNVIVFVKEDRVAGYAEIPRSYGDFLVQEEPLTPKKDRIQFEEIKT</sequence>
<gene>
    <name evidence="1" type="ORF">J9317_08375</name>
</gene>
<organism evidence="1 2">
    <name type="scientific">Metabacillus flavus</name>
    <dbReference type="NCBI Taxonomy" id="2823519"/>
    <lineage>
        <taxon>Bacteria</taxon>
        <taxon>Bacillati</taxon>
        <taxon>Bacillota</taxon>
        <taxon>Bacilli</taxon>
        <taxon>Bacillales</taxon>
        <taxon>Bacillaceae</taxon>
        <taxon>Metabacillus</taxon>
    </lineage>
</organism>
<comment type="caution">
    <text evidence="1">The sequence shown here is derived from an EMBL/GenBank/DDBJ whole genome shotgun (WGS) entry which is preliminary data.</text>
</comment>
<dbReference type="Proteomes" id="UP000682403">
    <property type="component" value="Unassembled WGS sequence"/>
</dbReference>
<name>A0ABS5LDF7_9BACI</name>
<dbReference type="EMBL" id="JAGVRK010000001">
    <property type="protein sequence ID" value="MBS2968770.1"/>
    <property type="molecule type" value="Genomic_DNA"/>
</dbReference>
<evidence type="ECO:0000313" key="2">
    <source>
        <dbReference type="Proteomes" id="UP000682403"/>
    </source>
</evidence>
<evidence type="ECO:0000313" key="1">
    <source>
        <dbReference type="EMBL" id="MBS2968770.1"/>
    </source>
</evidence>